<name>A0AAE8N390_9PEZI</name>
<feature type="transmembrane region" description="Helical" evidence="7">
    <location>
        <begin position="356"/>
        <end position="376"/>
    </location>
</feature>
<keyword evidence="5 7" id="KW-1133">Transmembrane helix</keyword>
<feature type="transmembrane region" description="Helical" evidence="7">
    <location>
        <begin position="449"/>
        <end position="468"/>
    </location>
</feature>
<dbReference type="InterPro" id="IPR011701">
    <property type="entry name" value="MFS"/>
</dbReference>
<dbReference type="Pfam" id="PF07690">
    <property type="entry name" value="MFS_1"/>
    <property type="match status" value="1"/>
</dbReference>
<keyword evidence="6 7" id="KW-0472">Membrane</keyword>
<keyword evidence="4 7" id="KW-0812">Transmembrane</keyword>
<feature type="transmembrane region" description="Helical" evidence="7">
    <location>
        <begin position="172"/>
        <end position="194"/>
    </location>
</feature>
<feature type="transmembrane region" description="Helical" evidence="7">
    <location>
        <begin position="206"/>
        <end position="225"/>
    </location>
</feature>
<keyword evidence="10" id="KW-1185">Reference proteome</keyword>
<reference evidence="9" key="1">
    <citation type="submission" date="2018-03" db="EMBL/GenBank/DDBJ databases">
        <authorList>
            <person name="Guldener U."/>
        </authorList>
    </citation>
    <scope>NUCLEOTIDE SEQUENCE</scope>
</reference>
<evidence type="ECO:0000256" key="4">
    <source>
        <dbReference type="ARBA" id="ARBA00022692"/>
    </source>
</evidence>
<evidence type="ECO:0000256" key="5">
    <source>
        <dbReference type="ARBA" id="ARBA00022989"/>
    </source>
</evidence>
<dbReference type="FunFam" id="1.20.1250.20:FF:000286">
    <property type="entry name" value="MFS efflux transporter"/>
    <property type="match status" value="1"/>
</dbReference>
<dbReference type="GO" id="GO:0016020">
    <property type="term" value="C:membrane"/>
    <property type="evidence" value="ECO:0007669"/>
    <property type="project" value="TreeGrafter"/>
</dbReference>
<dbReference type="InterPro" id="IPR051788">
    <property type="entry name" value="MFS_Transporter"/>
</dbReference>
<feature type="transmembrane region" description="Helical" evidence="7">
    <location>
        <begin position="417"/>
        <end position="437"/>
    </location>
</feature>
<dbReference type="Proteomes" id="UP001187682">
    <property type="component" value="Unassembled WGS sequence"/>
</dbReference>
<dbReference type="PROSITE" id="PS50850">
    <property type="entry name" value="MFS"/>
    <property type="match status" value="1"/>
</dbReference>
<feature type="transmembrane region" description="Helical" evidence="7">
    <location>
        <begin position="116"/>
        <end position="138"/>
    </location>
</feature>
<dbReference type="Gene3D" id="1.20.1250.20">
    <property type="entry name" value="MFS general substrate transporter like domains"/>
    <property type="match status" value="2"/>
</dbReference>
<comment type="similarity">
    <text evidence="2">Belongs to the major facilitator superfamily.</text>
</comment>
<feature type="transmembrane region" description="Helical" evidence="7">
    <location>
        <begin position="237"/>
        <end position="260"/>
    </location>
</feature>
<feature type="transmembrane region" description="Helical" evidence="7">
    <location>
        <begin position="150"/>
        <end position="166"/>
    </location>
</feature>
<evidence type="ECO:0000256" key="6">
    <source>
        <dbReference type="ARBA" id="ARBA00023136"/>
    </source>
</evidence>
<evidence type="ECO:0000256" key="7">
    <source>
        <dbReference type="SAM" id="Phobius"/>
    </source>
</evidence>
<evidence type="ECO:0000313" key="9">
    <source>
        <dbReference type="EMBL" id="SPO05480.1"/>
    </source>
</evidence>
<protein>
    <submittedName>
        <fullName evidence="9">Related to tetracycline resistance proteins</fullName>
    </submittedName>
</protein>
<dbReference type="InterPro" id="IPR036259">
    <property type="entry name" value="MFS_trans_sf"/>
</dbReference>
<evidence type="ECO:0000256" key="2">
    <source>
        <dbReference type="ARBA" id="ARBA00008335"/>
    </source>
</evidence>
<evidence type="ECO:0000313" key="10">
    <source>
        <dbReference type="Proteomes" id="UP001187682"/>
    </source>
</evidence>
<evidence type="ECO:0000256" key="3">
    <source>
        <dbReference type="ARBA" id="ARBA00022448"/>
    </source>
</evidence>
<dbReference type="EMBL" id="ONZQ02000013">
    <property type="protein sequence ID" value="SPO05480.1"/>
    <property type="molecule type" value="Genomic_DNA"/>
</dbReference>
<feature type="transmembrane region" description="Helical" evidence="7">
    <location>
        <begin position="90"/>
        <end position="110"/>
    </location>
</feature>
<gene>
    <name evidence="9" type="ORF">DNG_08167</name>
</gene>
<dbReference type="SUPFAM" id="SSF103473">
    <property type="entry name" value="MFS general substrate transporter"/>
    <property type="match status" value="1"/>
</dbReference>
<dbReference type="FunFam" id="1.20.1250.20:FF:000308">
    <property type="entry name" value="MFS efflux transporter"/>
    <property type="match status" value="1"/>
</dbReference>
<dbReference type="GO" id="GO:0022857">
    <property type="term" value="F:transmembrane transporter activity"/>
    <property type="evidence" value="ECO:0007669"/>
    <property type="project" value="InterPro"/>
</dbReference>
<proteinExistence type="inferred from homology"/>
<keyword evidence="3" id="KW-0813">Transport</keyword>
<comment type="subcellular location">
    <subcellularLocation>
        <location evidence="1">Endomembrane system</location>
        <topology evidence="1">Multi-pass membrane protein</topology>
    </subcellularLocation>
</comment>
<dbReference type="PANTHER" id="PTHR23514">
    <property type="entry name" value="BYPASS OF STOP CODON PROTEIN 6"/>
    <property type="match status" value="1"/>
</dbReference>
<feature type="transmembrane region" description="Helical" evidence="7">
    <location>
        <begin position="294"/>
        <end position="317"/>
    </location>
</feature>
<feature type="transmembrane region" description="Helical" evidence="7">
    <location>
        <begin position="329"/>
        <end position="349"/>
    </location>
</feature>
<dbReference type="GO" id="GO:0012505">
    <property type="term" value="C:endomembrane system"/>
    <property type="evidence" value="ECO:0007669"/>
    <property type="project" value="UniProtKB-SubCell"/>
</dbReference>
<organism evidence="9 10">
    <name type="scientific">Cephalotrichum gorgonifer</name>
    <dbReference type="NCBI Taxonomy" id="2041049"/>
    <lineage>
        <taxon>Eukaryota</taxon>
        <taxon>Fungi</taxon>
        <taxon>Dikarya</taxon>
        <taxon>Ascomycota</taxon>
        <taxon>Pezizomycotina</taxon>
        <taxon>Sordariomycetes</taxon>
        <taxon>Hypocreomycetidae</taxon>
        <taxon>Microascales</taxon>
        <taxon>Microascaceae</taxon>
        <taxon>Cephalotrichum</taxon>
    </lineage>
</organism>
<evidence type="ECO:0000259" key="8">
    <source>
        <dbReference type="PROSITE" id="PS50850"/>
    </source>
</evidence>
<dbReference type="PANTHER" id="PTHR23514:SF3">
    <property type="entry name" value="BYPASS OF STOP CODON PROTEIN 6"/>
    <property type="match status" value="1"/>
</dbReference>
<comment type="caution">
    <text evidence="9">The sequence shown here is derived from an EMBL/GenBank/DDBJ whole genome shotgun (WGS) entry which is preliminary data.</text>
</comment>
<accession>A0AAE8N390</accession>
<evidence type="ECO:0000256" key="1">
    <source>
        <dbReference type="ARBA" id="ARBA00004127"/>
    </source>
</evidence>
<sequence>MASGSNTCVIELTNYPQPPSPTRAASGTFDKNQRTARRLGESGDDIFPARSSLEQVEAGGLTTTRDRPLVEVTEKWNSPRINTFRVAATFWSMIVMGANDAAYGALIPYLEQYYGLSHTIVSLVFLSPLVGYVGSAVLNNYLHLRIGQRGVSMVCAGAHLSAYLVICLHPPYPVLVVSCIFAGFGNGIANAAWNAWMGNLANASELLGFMHAFYGAGGVLSPLISTTMITKAHLPWYTFYYLMIGLSAIELATLTSSFWASTGERYRAMHQRTDVEHKEGGLRSALFHMPAARVSWLSGVFLLIYAGIEVALGGWIVTFMIQVREAEPFASGMTATGFWLGMTIGRAAMGFVTPRVGVKLAISVYILAAMGLQLLFWLVPNFYISAVAVAFQGFFIGPLFPGVVLITSSLLPRHLHVVVIGFASAFSGCGASIMPFAVGVLAQALGVKVLQPIILALLGALTMIWLLLPRVGKKKE</sequence>
<dbReference type="InterPro" id="IPR020846">
    <property type="entry name" value="MFS_dom"/>
</dbReference>
<feature type="domain" description="Major facilitator superfamily (MFS) profile" evidence="8">
    <location>
        <begin position="85"/>
        <end position="476"/>
    </location>
</feature>
<dbReference type="AlphaFoldDB" id="A0AAE8N390"/>
<feature type="transmembrane region" description="Helical" evidence="7">
    <location>
        <begin position="382"/>
        <end position="405"/>
    </location>
</feature>